<dbReference type="Gene3D" id="1.10.3720.10">
    <property type="entry name" value="MetI-like"/>
    <property type="match status" value="1"/>
</dbReference>
<dbReference type="InterPro" id="IPR035906">
    <property type="entry name" value="MetI-like_sf"/>
</dbReference>
<comment type="similarity">
    <text evidence="6">Belongs to the binding-protein-dependent transport system permease family.</text>
</comment>
<dbReference type="GO" id="GO:0005886">
    <property type="term" value="C:plasma membrane"/>
    <property type="evidence" value="ECO:0007669"/>
    <property type="project" value="UniProtKB-SubCell"/>
</dbReference>
<dbReference type="PROSITE" id="PS50928">
    <property type="entry name" value="ABC_TM1"/>
    <property type="match status" value="1"/>
</dbReference>
<dbReference type="Pfam" id="PF00528">
    <property type="entry name" value="BPD_transp_1"/>
    <property type="match status" value="1"/>
</dbReference>
<dbReference type="PANTHER" id="PTHR30177">
    <property type="entry name" value="GLYCINE BETAINE/L-PROLINE TRANSPORT SYSTEM PERMEASE PROTEIN PROW"/>
    <property type="match status" value="1"/>
</dbReference>
<evidence type="ECO:0000256" key="6">
    <source>
        <dbReference type="RuleBase" id="RU363032"/>
    </source>
</evidence>
<dbReference type="Proteomes" id="UP000622653">
    <property type="component" value="Unassembled WGS sequence"/>
</dbReference>
<evidence type="ECO:0000313" key="9">
    <source>
        <dbReference type="Proteomes" id="UP000622653"/>
    </source>
</evidence>
<evidence type="ECO:0000256" key="1">
    <source>
        <dbReference type="ARBA" id="ARBA00004141"/>
    </source>
</evidence>
<dbReference type="FunFam" id="1.10.3720.10:FF:000001">
    <property type="entry name" value="Glycine betaine ABC transporter, permease"/>
    <property type="match status" value="1"/>
</dbReference>
<keyword evidence="4 6" id="KW-1133">Transmembrane helix</keyword>
<dbReference type="InterPro" id="IPR051204">
    <property type="entry name" value="ABC_transp_perm/SBD"/>
</dbReference>
<reference evidence="8" key="1">
    <citation type="submission" date="2020-11" db="EMBL/GenBank/DDBJ databases">
        <title>Multidrug resistant novel bacterium Savagea serpentis sp. nov., isolated from the scats of a vine snake (Ahaetulla nasuta).</title>
        <authorList>
            <person name="Venkata Ramana V."/>
            <person name="Vikas Patil S."/>
            <person name="Yogita Lugani V."/>
        </authorList>
    </citation>
    <scope>NUCLEOTIDE SEQUENCE</scope>
    <source>
        <strain evidence="8">SN6</strain>
    </source>
</reference>
<keyword evidence="2 6" id="KW-0813">Transport</keyword>
<keyword evidence="5 6" id="KW-0472">Membrane</keyword>
<gene>
    <name evidence="8" type="ORF">IRY55_05745</name>
</gene>
<proteinExistence type="inferred from homology"/>
<feature type="transmembrane region" description="Helical" evidence="6">
    <location>
        <begin position="72"/>
        <end position="97"/>
    </location>
</feature>
<feature type="domain" description="ABC transmembrane type-1" evidence="7">
    <location>
        <begin position="25"/>
        <end position="204"/>
    </location>
</feature>
<evidence type="ECO:0000256" key="2">
    <source>
        <dbReference type="ARBA" id="ARBA00022448"/>
    </source>
</evidence>
<accession>A0A8J7G9W4</accession>
<dbReference type="AlphaFoldDB" id="A0A8J7G9W4"/>
<comment type="subcellular location">
    <subcellularLocation>
        <location evidence="6">Cell membrane</location>
        <topology evidence="6">Multi-pass membrane protein</topology>
    </subcellularLocation>
    <subcellularLocation>
        <location evidence="1">Membrane</location>
        <topology evidence="1">Multi-pass membrane protein</topology>
    </subcellularLocation>
</comment>
<sequence>MNDLSIWQQLVQQTQLRWDEVVTATSVHIQLVFFSMIIATIIAVSLGILVTRVPQLKTIILGGTGILQTIPSLALLGFMIPIFGIGVKTAIAALFLYSLLPIMRNTYTGIKEVDPATIEAARGMGMTSAQILFRVELPLALPTIMAGIRTAAVINVGNATLAAFIGAGGLGDFIFLGITRGIDGLILLGAIPAALLAILIESLFTLIERWSTPKGLRNV</sequence>
<dbReference type="InterPro" id="IPR000515">
    <property type="entry name" value="MetI-like"/>
</dbReference>
<evidence type="ECO:0000256" key="3">
    <source>
        <dbReference type="ARBA" id="ARBA00022692"/>
    </source>
</evidence>
<keyword evidence="9" id="KW-1185">Reference proteome</keyword>
<feature type="transmembrane region" description="Helical" evidence="6">
    <location>
        <begin position="185"/>
        <end position="207"/>
    </location>
</feature>
<keyword evidence="3 6" id="KW-0812">Transmembrane</keyword>
<dbReference type="RefSeq" id="WP_194562278.1">
    <property type="nucleotide sequence ID" value="NZ_JADKPV010000001.1"/>
</dbReference>
<protein>
    <submittedName>
        <fullName evidence="8">ABC transporter permease</fullName>
    </submittedName>
</protein>
<organism evidence="8 9">
    <name type="scientific">Savagea serpentis</name>
    <dbReference type="NCBI Taxonomy" id="2785297"/>
    <lineage>
        <taxon>Bacteria</taxon>
        <taxon>Bacillati</taxon>
        <taxon>Bacillota</taxon>
        <taxon>Bacilli</taxon>
        <taxon>Bacillales</taxon>
        <taxon>Caryophanaceae</taxon>
        <taxon>Savagea</taxon>
    </lineage>
</organism>
<dbReference type="GO" id="GO:0031460">
    <property type="term" value="P:glycine betaine transport"/>
    <property type="evidence" value="ECO:0007669"/>
    <property type="project" value="TreeGrafter"/>
</dbReference>
<evidence type="ECO:0000256" key="5">
    <source>
        <dbReference type="ARBA" id="ARBA00023136"/>
    </source>
</evidence>
<name>A0A8J7G9W4_9BACL</name>
<evidence type="ECO:0000259" key="7">
    <source>
        <dbReference type="PROSITE" id="PS50928"/>
    </source>
</evidence>
<dbReference type="CDD" id="cd06261">
    <property type="entry name" value="TM_PBP2"/>
    <property type="match status" value="1"/>
</dbReference>
<feature type="transmembrane region" description="Helical" evidence="6">
    <location>
        <begin position="27"/>
        <end position="51"/>
    </location>
</feature>
<comment type="caution">
    <text evidence="8">The sequence shown here is derived from an EMBL/GenBank/DDBJ whole genome shotgun (WGS) entry which is preliminary data.</text>
</comment>
<dbReference type="SUPFAM" id="SSF161098">
    <property type="entry name" value="MetI-like"/>
    <property type="match status" value="1"/>
</dbReference>
<dbReference type="EMBL" id="JADKPV010000001">
    <property type="protein sequence ID" value="MBF4500864.1"/>
    <property type="molecule type" value="Genomic_DNA"/>
</dbReference>
<dbReference type="GO" id="GO:0055085">
    <property type="term" value="P:transmembrane transport"/>
    <property type="evidence" value="ECO:0007669"/>
    <property type="project" value="InterPro"/>
</dbReference>
<feature type="transmembrane region" description="Helical" evidence="6">
    <location>
        <begin position="160"/>
        <end position="179"/>
    </location>
</feature>
<dbReference type="PANTHER" id="PTHR30177:SF4">
    <property type="entry name" value="OSMOPROTECTANT IMPORT PERMEASE PROTEIN OSMW"/>
    <property type="match status" value="1"/>
</dbReference>
<evidence type="ECO:0000313" key="8">
    <source>
        <dbReference type="EMBL" id="MBF4500864.1"/>
    </source>
</evidence>
<evidence type="ECO:0000256" key="4">
    <source>
        <dbReference type="ARBA" id="ARBA00022989"/>
    </source>
</evidence>